<keyword evidence="3" id="KW-0560">Oxidoreductase</keyword>
<keyword evidence="4" id="KW-0812">Transmembrane</keyword>
<protein>
    <recommendedName>
        <fullName evidence="5">Fatty acid hydroxylase domain-containing protein</fullName>
    </recommendedName>
</protein>
<dbReference type="Pfam" id="PF04116">
    <property type="entry name" value="FA_hydroxylase"/>
    <property type="match status" value="1"/>
</dbReference>
<dbReference type="GO" id="GO:0016119">
    <property type="term" value="P:carotene metabolic process"/>
    <property type="evidence" value="ECO:0007669"/>
    <property type="project" value="TreeGrafter"/>
</dbReference>
<evidence type="ECO:0000256" key="2">
    <source>
        <dbReference type="ARBA" id="ARBA00022746"/>
    </source>
</evidence>
<evidence type="ECO:0000256" key="3">
    <source>
        <dbReference type="ARBA" id="ARBA00023002"/>
    </source>
</evidence>
<dbReference type="AlphaFoldDB" id="A0A6J4ITK0"/>
<gene>
    <name evidence="6" type="ORF">AVDCRST_MAG50-2899</name>
</gene>
<comment type="similarity">
    <text evidence="1">Belongs to the sterol desaturase family.</text>
</comment>
<feature type="transmembrane region" description="Helical" evidence="4">
    <location>
        <begin position="75"/>
        <end position="98"/>
    </location>
</feature>
<evidence type="ECO:0000256" key="4">
    <source>
        <dbReference type="SAM" id="Phobius"/>
    </source>
</evidence>
<feature type="transmembrane region" description="Helical" evidence="4">
    <location>
        <begin position="51"/>
        <end position="69"/>
    </location>
</feature>
<keyword evidence="4" id="KW-0472">Membrane</keyword>
<feature type="transmembrane region" description="Helical" evidence="4">
    <location>
        <begin position="6"/>
        <end position="26"/>
    </location>
</feature>
<organism evidence="6">
    <name type="scientific">uncultured Acidimicrobiales bacterium</name>
    <dbReference type="NCBI Taxonomy" id="310071"/>
    <lineage>
        <taxon>Bacteria</taxon>
        <taxon>Bacillati</taxon>
        <taxon>Actinomycetota</taxon>
        <taxon>Acidimicrobiia</taxon>
        <taxon>Acidimicrobiales</taxon>
        <taxon>environmental samples</taxon>
    </lineage>
</organism>
<proteinExistence type="inferred from homology"/>
<dbReference type="GO" id="GO:0016123">
    <property type="term" value="P:xanthophyll biosynthetic process"/>
    <property type="evidence" value="ECO:0007669"/>
    <property type="project" value="TreeGrafter"/>
</dbReference>
<accession>A0A6J4ITK0</accession>
<evidence type="ECO:0000256" key="1">
    <source>
        <dbReference type="ARBA" id="ARBA00009324"/>
    </source>
</evidence>
<dbReference type="GO" id="GO:0005506">
    <property type="term" value="F:iron ion binding"/>
    <property type="evidence" value="ECO:0007669"/>
    <property type="project" value="InterPro"/>
</dbReference>
<keyword evidence="4" id="KW-1133">Transmembrane helix</keyword>
<evidence type="ECO:0000259" key="5">
    <source>
        <dbReference type="Pfam" id="PF04116"/>
    </source>
</evidence>
<dbReference type="EMBL" id="CADCTF010000127">
    <property type="protein sequence ID" value="CAA9259053.1"/>
    <property type="molecule type" value="Genomic_DNA"/>
</dbReference>
<keyword evidence="2" id="KW-0125">Carotenoid biosynthesis</keyword>
<dbReference type="GO" id="GO:0010291">
    <property type="term" value="F:beta-carotene 3-hydroxylase activity"/>
    <property type="evidence" value="ECO:0007669"/>
    <property type="project" value="TreeGrafter"/>
</dbReference>
<name>A0A6J4ITK0_9ACTN</name>
<feature type="domain" description="Fatty acid hydroxylase" evidence="5">
    <location>
        <begin position="9"/>
        <end position="135"/>
    </location>
</feature>
<dbReference type="PANTHER" id="PTHR31899">
    <property type="entry name" value="BETA-CAROTENE 3-HYDROXYLASE 1, CHLOROPLASTIC"/>
    <property type="match status" value="1"/>
</dbReference>
<sequence>MSPDLLVALAAFVAMEPMSYLAHRFVMHGPGMGLHRSHHSRLTTRFERNDLYPVLFAGITILAMAAGTMSPTLRVLLPVGAGVTLYGAAYGFVHDVYIHARLGRLPRMAALEWLKDAHEIHHRFGGEPYGMLLPIVPARLRERAEARVKA</sequence>
<reference evidence="6" key="1">
    <citation type="submission" date="2020-02" db="EMBL/GenBank/DDBJ databases">
        <authorList>
            <person name="Meier V. D."/>
        </authorList>
    </citation>
    <scope>NUCLEOTIDE SEQUENCE</scope>
    <source>
        <strain evidence="6">AVDCRST_MAG50</strain>
    </source>
</reference>
<dbReference type="InterPro" id="IPR045019">
    <property type="entry name" value="BETA-OHASE-like"/>
</dbReference>
<dbReference type="InterPro" id="IPR006694">
    <property type="entry name" value="Fatty_acid_hydroxylase"/>
</dbReference>
<dbReference type="PANTHER" id="PTHR31899:SF9">
    <property type="entry name" value="BETA-CAROTENE 3-HYDROXYLASE 1, CHLOROPLASTIC"/>
    <property type="match status" value="1"/>
</dbReference>
<evidence type="ECO:0000313" key="6">
    <source>
        <dbReference type="EMBL" id="CAA9259053.1"/>
    </source>
</evidence>